<dbReference type="Gene3D" id="1.10.3420.10">
    <property type="entry name" value="putative ntp pyrophosphohydrolase like domain"/>
    <property type="match status" value="1"/>
</dbReference>
<sequence length="136" mass="15991">MSLNDAWRDVREFHVRFGHPHQERPCFIDAERAQSRAKWMREEVQEFLDSRDVVEQADAMIDLIYFALGTLVEMGVEPQPLFDIVHKANMDKLWPDGKPHYNEDGKTVKPAGWLDPYPLLEEEIKRQIDKKAQKES</sequence>
<dbReference type="CDD" id="cd11545">
    <property type="entry name" value="NTP-PPase_YP_001813558"/>
    <property type="match status" value="1"/>
</dbReference>
<gene>
    <name evidence="1" type="ORF">WKV44_07275</name>
</gene>
<organism evidence="1 2">
    <name type="scientific">Rarispira pelagica</name>
    <dbReference type="NCBI Taxonomy" id="3141764"/>
    <lineage>
        <taxon>Bacteria</taxon>
        <taxon>Pseudomonadati</taxon>
        <taxon>Spirochaetota</taxon>
        <taxon>Spirochaetia</taxon>
        <taxon>Winmispirales</taxon>
        <taxon>Winmispiraceae</taxon>
        <taxon>Rarispira</taxon>
    </lineage>
</organism>
<dbReference type="GO" id="GO:0016787">
    <property type="term" value="F:hydrolase activity"/>
    <property type="evidence" value="ECO:0007669"/>
    <property type="project" value="UniProtKB-KW"/>
</dbReference>
<dbReference type="Proteomes" id="UP001466331">
    <property type="component" value="Unassembled WGS sequence"/>
</dbReference>
<proteinExistence type="predicted"/>
<dbReference type="InterPro" id="IPR023292">
    <property type="entry name" value="NTP_PyroPHydrolase-like_dom_sf"/>
</dbReference>
<keyword evidence="2" id="KW-1185">Reference proteome</keyword>
<dbReference type="Pfam" id="PF01503">
    <property type="entry name" value="PRA-PH"/>
    <property type="match status" value="1"/>
</dbReference>
<keyword evidence="1" id="KW-0378">Hydrolase</keyword>
<accession>A0ABU9UCE2</accession>
<dbReference type="InterPro" id="IPR021130">
    <property type="entry name" value="PRib-ATP_PPHydrolase-like"/>
</dbReference>
<evidence type="ECO:0000313" key="2">
    <source>
        <dbReference type="Proteomes" id="UP001466331"/>
    </source>
</evidence>
<dbReference type="EMBL" id="JBCHKQ010000003">
    <property type="protein sequence ID" value="MEM5948342.1"/>
    <property type="molecule type" value="Genomic_DNA"/>
</dbReference>
<comment type="caution">
    <text evidence="1">The sequence shown here is derived from an EMBL/GenBank/DDBJ whole genome shotgun (WGS) entry which is preliminary data.</text>
</comment>
<name>A0ABU9UCE2_9SPIR</name>
<protein>
    <submittedName>
        <fullName evidence="1">HAD family hydrolase</fullName>
    </submittedName>
</protein>
<evidence type="ECO:0000313" key="1">
    <source>
        <dbReference type="EMBL" id="MEM5948342.1"/>
    </source>
</evidence>
<dbReference type="RefSeq" id="WP_420069793.1">
    <property type="nucleotide sequence ID" value="NZ_JBCHKQ010000003.1"/>
</dbReference>
<reference evidence="1 2" key="1">
    <citation type="submission" date="2024-03" db="EMBL/GenBank/DDBJ databases">
        <title>Ignisphaera cupida sp. nov., a hyperthermophilic hydrolytic archaeon from a hot spring of Kamchatka, and proposal of Ignisphaeraceae fam. nov.</title>
        <authorList>
            <person name="Podosokorskaya O.A."/>
            <person name="Elcheninov A.G."/>
            <person name="Maltseva A.I."/>
            <person name="Zayulina K.S."/>
            <person name="Novikov A."/>
            <person name="Merkel A.Y."/>
        </authorList>
    </citation>
    <scope>NUCLEOTIDE SEQUENCE [LARGE SCALE GENOMIC DNA]</scope>
    <source>
        <strain evidence="1 2">38H-sp</strain>
    </source>
</reference>